<evidence type="ECO:0000313" key="7">
    <source>
        <dbReference type="Proteomes" id="UP000484842"/>
    </source>
</evidence>
<dbReference type="InterPro" id="IPR031621">
    <property type="entry name" value="HisKA_7TM"/>
</dbReference>
<dbReference type="GO" id="GO:0005886">
    <property type="term" value="C:plasma membrane"/>
    <property type="evidence" value="ECO:0007669"/>
    <property type="project" value="TreeGrafter"/>
</dbReference>
<evidence type="ECO:0000259" key="5">
    <source>
        <dbReference type="PROSITE" id="PS50887"/>
    </source>
</evidence>
<organism evidence="6 7">
    <name type="scientific">Deinococcus terrestris</name>
    <dbReference type="NCBI Taxonomy" id="2651870"/>
    <lineage>
        <taxon>Bacteria</taxon>
        <taxon>Thermotogati</taxon>
        <taxon>Deinococcota</taxon>
        <taxon>Deinococci</taxon>
        <taxon>Deinococcales</taxon>
        <taxon>Deinococcaceae</taxon>
        <taxon>Deinococcus</taxon>
    </lineage>
</organism>
<dbReference type="AlphaFoldDB" id="A0A7X1TS26"/>
<keyword evidence="3" id="KW-1133">Transmembrane helix</keyword>
<feature type="coiled-coil region" evidence="1">
    <location>
        <begin position="326"/>
        <end position="353"/>
    </location>
</feature>
<feature type="transmembrane region" description="Helical" evidence="3">
    <location>
        <begin position="51"/>
        <end position="73"/>
    </location>
</feature>
<dbReference type="GO" id="GO:0043709">
    <property type="term" value="P:cell adhesion involved in single-species biofilm formation"/>
    <property type="evidence" value="ECO:0007669"/>
    <property type="project" value="TreeGrafter"/>
</dbReference>
<feature type="transmembrane region" description="Helical" evidence="3">
    <location>
        <begin position="165"/>
        <end position="183"/>
    </location>
</feature>
<dbReference type="InterPro" id="IPR035965">
    <property type="entry name" value="PAS-like_dom_sf"/>
</dbReference>
<keyword evidence="3" id="KW-0812">Transmembrane</keyword>
<dbReference type="PROSITE" id="PS50113">
    <property type="entry name" value="PAC"/>
    <property type="match status" value="1"/>
</dbReference>
<dbReference type="InterPro" id="IPR050469">
    <property type="entry name" value="Diguanylate_Cyclase"/>
</dbReference>
<evidence type="ECO:0000259" key="4">
    <source>
        <dbReference type="PROSITE" id="PS50113"/>
    </source>
</evidence>
<evidence type="ECO:0000313" key="6">
    <source>
        <dbReference type="EMBL" id="MPY66942.1"/>
    </source>
</evidence>
<dbReference type="Pfam" id="PF08448">
    <property type="entry name" value="PAS_4"/>
    <property type="match status" value="1"/>
</dbReference>
<dbReference type="FunFam" id="3.30.70.270:FF:000001">
    <property type="entry name" value="Diguanylate cyclase domain protein"/>
    <property type="match status" value="1"/>
</dbReference>
<feature type="region of interest" description="Disordered" evidence="2">
    <location>
        <begin position="506"/>
        <end position="528"/>
    </location>
</feature>
<dbReference type="NCBIfam" id="TIGR00254">
    <property type="entry name" value="GGDEF"/>
    <property type="match status" value="1"/>
</dbReference>
<evidence type="ECO:0000256" key="3">
    <source>
        <dbReference type="SAM" id="Phobius"/>
    </source>
</evidence>
<name>A0A7X1TS26_9DEIO</name>
<evidence type="ECO:0000256" key="1">
    <source>
        <dbReference type="SAM" id="Coils"/>
    </source>
</evidence>
<dbReference type="GO" id="GO:1902201">
    <property type="term" value="P:negative regulation of bacterial-type flagellum-dependent cell motility"/>
    <property type="evidence" value="ECO:0007669"/>
    <property type="project" value="TreeGrafter"/>
</dbReference>
<gene>
    <name evidence="6" type="ORF">F8S09_09595</name>
</gene>
<dbReference type="CDD" id="cd01949">
    <property type="entry name" value="GGDEF"/>
    <property type="match status" value="1"/>
</dbReference>
<dbReference type="InterPro" id="IPR000700">
    <property type="entry name" value="PAS-assoc_C"/>
</dbReference>
<dbReference type="Proteomes" id="UP000484842">
    <property type="component" value="Unassembled WGS sequence"/>
</dbReference>
<dbReference type="InterPro" id="IPR029787">
    <property type="entry name" value="Nucleotide_cyclase"/>
</dbReference>
<dbReference type="PROSITE" id="PS50887">
    <property type="entry name" value="GGDEF"/>
    <property type="match status" value="1"/>
</dbReference>
<dbReference type="GO" id="GO:0052621">
    <property type="term" value="F:diguanylate cyclase activity"/>
    <property type="evidence" value="ECO:0007669"/>
    <property type="project" value="TreeGrafter"/>
</dbReference>
<proteinExistence type="predicted"/>
<feature type="domain" description="PAC" evidence="4">
    <location>
        <begin position="280"/>
        <end position="331"/>
    </location>
</feature>
<dbReference type="Gene3D" id="3.30.450.20">
    <property type="entry name" value="PAS domain"/>
    <property type="match status" value="1"/>
</dbReference>
<dbReference type="InterPro" id="IPR013656">
    <property type="entry name" value="PAS_4"/>
</dbReference>
<keyword evidence="7" id="KW-1185">Reference proteome</keyword>
<reference evidence="6 7" key="1">
    <citation type="submission" date="2019-10" db="EMBL/GenBank/DDBJ databases">
        <title>Deinococcus sp. isolated from soil.</title>
        <authorList>
            <person name="Li Y."/>
            <person name="Wang J."/>
        </authorList>
    </citation>
    <scope>NUCLEOTIDE SEQUENCE [LARGE SCALE GENOMIC DNA]</scope>
    <source>
        <strain evidence="6 7">SDU3-2</strain>
    </source>
</reference>
<dbReference type="PANTHER" id="PTHR45138">
    <property type="entry name" value="REGULATORY COMPONENTS OF SENSORY TRANSDUCTION SYSTEM"/>
    <property type="match status" value="1"/>
</dbReference>
<feature type="transmembrane region" description="Helical" evidence="3">
    <location>
        <begin position="195"/>
        <end position="214"/>
    </location>
</feature>
<dbReference type="SUPFAM" id="SSF55785">
    <property type="entry name" value="PYP-like sensor domain (PAS domain)"/>
    <property type="match status" value="1"/>
</dbReference>
<feature type="transmembrane region" description="Helical" evidence="3">
    <location>
        <begin position="129"/>
        <end position="153"/>
    </location>
</feature>
<dbReference type="Pfam" id="PF00990">
    <property type="entry name" value="GGDEF"/>
    <property type="match status" value="1"/>
</dbReference>
<dbReference type="SMART" id="SM00267">
    <property type="entry name" value="GGDEF"/>
    <property type="match status" value="1"/>
</dbReference>
<dbReference type="InterPro" id="IPR000160">
    <property type="entry name" value="GGDEF_dom"/>
</dbReference>
<dbReference type="PANTHER" id="PTHR45138:SF9">
    <property type="entry name" value="DIGUANYLATE CYCLASE DGCM-RELATED"/>
    <property type="match status" value="1"/>
</dbReference>
<evidence type="ECO:0000256" key="2">
    <source>
        <dbReference type="SAM" id="MobiDB-lite"/>
    </source>
</evidence>
<feature type="domain" description="GGDEF" evidence="5">
    <location>
        <begin position="378"/>
        <end position="511"/>
    </location>
</feature>
<dbReference type="EMBL" id="WBSL01000003">
    <property type="protein sequence ID" value="MPY66942.1"/>
    <property type="molecule type" value="Genomic_DNA"/>
</dbReference>
<dbReference type="Gene3D" id="3.30.70.270">
    <property type="match status" value="1"/>
</dbReference>
<dbReference type="SUPFAM" id="SSF55073">
    <property type="entry name" value="Nucleotide cyclase"/>
    <property type="match status" value="1"/>
</dbReference>
<dbReference type="Pfam" id="PF16927">
    <property type="entry name" value="HisKA_7TM"/>
    <property type="match status" value="1"/>
</dbReference>
<feature type="transmembrane region" description="Helical" evidence="3">
    <location>
        <begin position="26"/>
        <end position="45"/>
    </location>
</feature>
<keyword evidence="3" id="KW-0472">Membrane</keyword>
<comment type="caution">
    <text evidence="6">The sequence shown here is derived from an EMBL/GenBank/DDBJ whole genome shotgun (WGS) entry which is preliminary data.</text>
</comment>
<dbReference type="InterPro" id="IPR043128">
    <property type="entry name" value="Rev_trsase/Diguanyl_cyclase"/>
</dbReference>
<accession>A0A7X1TS26</accession>
<keyword evidence="1" id="KW-0175">Coiled coil</keyword>
<feature type="transmembrane region" description="Helical" evidence="3">
    <location>
        <begin position="85"/>
        <end position="104"/>
    </location>
</feature>
<sequence>MGSALAALLTARFAWRRRQAPGATPLALLLLSLAVWTLTYALHWLDVPPGAVFWLDATFFGVVGAPVCVWLLTREFTQPDRPMRGLEWLTLLAVPGVTWGLLLLGDPGGVLFGTGPTQDAHTRLAGGPWFRVVVLHGYALIALSALALGQFWLRTSGVYRRQAGVLLAGLCVPWGVNFVSVLGERPFPDFDLTPMLFMVTALVFLWGLLGFRLFDLVPVARHQLVEQLGEGVLVLDGQGRVLDLNASARRLADPALAHPVGHPVTRVFPRRGGDLAAQINGLEGQTELLIDGRSHEVRVSHLRDRAGRSQGQVVVWRDVTRQRQAEAALRRAHQELQARLTEIERLQAELSEQSVRDPLTGLHNRRHLGRALEVLRGQPFSVLLLDIDHFKAVNDSYGHAGGDAVLRAVAGQLAGAVRPGETVCRYGGEEFVVLLPGVGTDAALAWAEGWRQAIAARGVRLGGQRVPVTVSLGLAGAPEHGTDPDRVLLAADGALYAAKEGGRNQCRVAPPPVPEGTSPEAPALECPT</sequence>
<protein>
    <submittedName>
        <fullName evidence="6">Diguanylate cyclase</fullName>
    </submittedName>
</protein>